<feature type="domain" description="AAA+ ATPase" evidence="1">
    <location>
        <begin position="42"/>
        <end position="195"/>
    </location>
</feature>
<proteinExistence type="predicted"/>
<evidence type="ECO:0000313" key="2">
    <source>
        <dbReference type="EMBL" id="MDE1344997.1"/>
    </source>
</evidence>
<dbReference type="Pfam" id="PF13401">
    <property type="entry name" value="AAA_22"/>
    <property type="match status" value="1"/>
</dbReference>
<dbReference type="InterPro" id="IPR048809">
    <property type="entry name" value="GspA_C39-like"/>
</dbReference>
<dbReference type="Gene3D" id="3.90.70.10">
    <property type="entry name" value="Cysteine proteinases"/>
    <property type="match status" value="1"/>
</dbReference>
<organism evidence="2 3">
    <name type="scientific">Vibrio aestuarianus</name>
    <dbReference type="NCBI Taxonomy" id="28171"/>
    <lineage>
        <taxon>Bacteria</taxon>
        <taxon>Pseudomonadati</taxon>
        <taxon>Pseudomonadota</taxon>
        <taxon>Gammaproteobacteria</taxon>
        <taxon>Vibrionales</taxon>
        <taxon>Vibrionaceae</taxon>
        <taxon>Vibrio</taxon>
    </lineage>
</organism>
<dbReference type="InterPro" id="IPR027417">
    <property type="entry name" value="P-loop_NTPase"/>
</dbReference>
<comment type="caution">
    <text evidence="2">The sequence shown here is derived from an EMBL/GenBank/DDBJ whole genome shotgun (WGS) entry which is preliminary data.</text>
</comment>
<dbReference type="CDD" id="cd00009">
    <property type="entry name" value="AAA"/>
    <property type="match status" value="1"/>
</dbReference>
<evidence type="ECO:0000259" key="1">
    <source>
        <dbReference type="SMART" id="SM00382"/>
    </source>
</evidence>
<dbReference type="InterPro" id="IPR036365">
    <property type="entry name" value="PGBD-like_sf"/>
</dbReference>
<dbReference type="InterPro" id="IPR002477">
    <property type="entry name" value="Peptidoglycan-bd-like"/>
</dbReference>
<dbReference type="SUPFAM" id="SSF47090">
    <property type="entry name" value="PGBD-like"/>
    <property type="match status" value="1"/>
</dbReference>
<dbReference type="Pfam" id="PF01471">
    <property type="entry name" value="PG_binding_1"/>
    <property type="match status" value="1"/>
</dbReference>
<dbReference type="SMART" id="SM00382">
    <property type="entry name" value="AAA"/>
    <property type="match status" value="1"/>
</dbReference>
<dbReference type="PANTHER" id="PTHR35894">
    <property type="entry name" value="GENERAL SECRETION PATHWAY PROTEIN A-RELATED"/>
    <property type="match status" value="1"/>
</dbReference>
<dbReference type="GO" id="GO:0016887">
    <property type="term" value="F:ATP hydrolysis activity"/>
    <property type="evidence" value="ECO:0007669"/>
    <property type="project" value="InterPro"/>
</dbReference>
<dbReference type="Gene3D" id="1.10.101.10">
    <property type="entry name" value="PGBD-like superfamily/PGBD"/>
    <property type="match status" value="1"/>
</dbReference>
<dbReference type="Proteomes" id="UP001140978">
    <property type="component" value="Unassembled WGS sequence"/>
</dbReference>
<dbReference type="AlphaFoldDB" id="A0A9X4FBE0"/>
<dbReference type="InterPro" id="IPR052026">
    <property type="entry name" value="ExeA_AAA_ATPase_DNA-bind"/>
</dbReference>
<reference evidence="2" key="1">
    <citation type="submission" date="2022-02" db="EMBL/GenBank/DDBJ databases">
        <title>Emergence and expansion in Europe of a Vibrio aestuarianus clonal complex pathogenic for oysters.</title>
        <authorList>
            <person name="Mesnil A."/>
            <person name="Travers M.-A."/>
        </authorList>
    </citation>
    <scope>NUCLEOTIDE SEQUENCE</scope>
    <source>
        <strain evidence="2">19_064_15T1</strain>
    </source>
</reference>
<sequence>MYKEYFAFNEHPFSIVPSSRYLFLSQRHREAIQHLQAGLGEGGGFALLTGEVGTGKTTVARAMLAALDDKTRAGFILNPTFSDIELLEAICDEFAIQYQQPASLKQLSQAIYQFLLNNHAQGVNTLLVIDEAQHLAADVLEQLRLLTNLETDSRKLLKVLLIGQPELQQKLQLPQLRQLAQRITGRYHLLPLNEEETAHYIHFRLKLAGGNPELFNLKSSKWIAAQTHGIPRLINLVCDACLKLVYQQGVREISFDIVRSACQDIMKFQSSVYQPPQSIATKKPYLNLTVIAAGALIAIAAGWFSPHLIDRVIAQQIPLPALPKPITMQVTSPQLESDVRASSQLEDAVSDLYKVWGYQAALVDSFCSNEIESLFRCQRELGNLDDIEKIGLPVVLTLNIGQTTGYAVLYGLVADQVQLILADKRVQIDRAQLLDLWSGEYRYIWQRQLTRTLKLGMQGRDVQILNQKLSQVLGEPVSESVQFNGSLKRKVELFQRWQNMDVDGIAGSRTLRQLELLTQQDAPALMMTEEKI</sequence>
<dbReference type="Gene3D" id="3.40.50.300">
    <property type="entry name" value="P-loop containing nucleotide triphosphate hydrolases"/>
    <property type="match status" value="1"/>
</dbReference>
<dbReference type="Pfam" id="PF21327">
    <property type="entry name" value="GspA_C39-like"/>
    <property type="match status" value="1"/>
</dbReference>
<protein>
    <submittedName>
        <fullName evidence="2">AAA family ATPase</fullName>
    </submittedName>
</protein>
<dbReference type="SUPFAM" id="SSF52540">
    <property type="entry name" value="P-loop containing nucleoside triphosphate hydrolases"/>
    <property type="match status" value="1"/>
</dbReference>
<dbReference type="InterPro" id="IPR049945">
    <property type="entry name" value="AAA_22"/>
</dbReference>
<dbReference type="RefSeq" id="WP_171979737.1">
    <property type="nucleotide sequence ID" value="NZ_JAKNAX010000002.1"/>
</dbReference>
<gene>
    <name evidence="2" type="ORF">L9X51_00900</name>
</gene>
<dbReference type="EMBL" id="JAKNAX010000002">
    <property type="protein sequence ID" value="MDE1344997.1"/>
    <property type="molecule type" value="Genomic_DNA"/>
</dbReference>
<dbReference type="InterPro" id="IPR036366">
    <property type="entry name" value="PGBDSf"/>
</dbReference>
<evidence type="ECO:0000313" key="3">
    <source>
        <dbReference type="Proteomes" id="UP001140978"/>
    </source>
</evidence>
<name>A0A9X4FBE0_9VIBR</name>
<accession>A0A9X4FBE0</accession>
<dbReference type="PANTHER" id="PTHR35894:SF1">
    <property type="entry name" value="PHOSPHORIBULOKINASE _ URIDINE KINASE FAMILY"/>
    <property type="match status" value="1"/>
</dbReference>
<dbReference type="InterPro" id="IPR003593">
    <property type="entry name" value="AAA+_ATPase"/>
</dbReference>